<dbReference type="OrthoDB" id="6043530at2"/>
<dbReference type="EMBL" id="CU468135">
    <property type="protein sequence ID" value="CAO95912.1"/>
    <property type="molecule type" value="Genomic_DNA"/>
</dbReference>
<reference evidence="7 8" key="1">
    <citation type="journal article" date="2008" name="Environ. Microbiol.">
        <title>The genome of Erwinia tasmaniensis strain Et1/99, a non-pathogenic bacterium in the genus Erwinia.</title>
        <authorList>
            <person name="Kube M."/>
            <person name="Migdoll A.M."/>
            <person name="Mueller I."/>
            <person name="Kuhl H."/>
            <person name="Beck A."/>
            <person name="Reinhardt R."/>
            <person name="Geider K."/>
        </authorList>
    </citation>
    <scope>NUCLEOTIDE SEQUENCE [LARGE SCALE GENOMIC DNA]</scope>
    <source>
        <strain evidence="8">DSM 17950 / CFBP 7177 / CIP 109463 / NCPPB 4357 / Et1/99</strain>
    </source>
</reference>
<dbReference type="Pfam" id="PF05488">
    <property type="entry name" value="PAAR_motif"/>
    <property type="match status" value="1"/>
</dbReference>
<evidence type="ECO:0000256" key="1">
    <source>
        <dbReference type="ARBA" id="ARBA00022737"/>
    </source>
</evidence>
<evidence type="ECO:0000256" key="3">
    <source>
        <dbReference type="SAM" id="Phobius"/>
    </source>
</evidence>
<feature type="transmembrane region" description="Helical" evidence="3">
    <location>
        <begin position="20"/>
        <end position="43"/>
    </location>
</feature>
<protein>
    <submittedName>
        <fullName evidence="7">Rhs family protein</fullName>
    </submittedName>
</protein>
<dbReference type="InterPro" id="IPR045351">
    <property type="entry name" value="DUF6531"/>
</dbReference>
<dbReference type="InterPro" id="IPR044929">
    <property type="entry name" value="DNA/RNA_non-sp_Endonuclease_sf"/>
</dbReference>
<evidence type="ECO:0000259" key="4">
    <source>
        <dbReference type="Pfam" id="PF13930"/>
    </source>
</evidence>
<name>B2VCM4_ERWT9</name>
<dbReference type="HOGENOM" id="CLU_001218_1_4_6"/>
<evidence type="ECO:0000256" key="2">
    <source>
        <dbReference type="SAM" id="MobiDB-lite"/>
    </source>
</evidence>
<keyword evidence="3" id="KW-0472">Membrane</keyword>
<dbReference type="InterPro" id="IPR006530">
    <property type="entry name" value="YD"/>
</dbReference>
<dbReference type="Pfam" id="PF25023">
    <property type="entry name" value="TEN_YD-shell"/>
    <property type="match status" value="1"/>
</dbReference>
<dbReference type="STRING" id="465817.ETA_08660"/>
<dbReference type="NCBIfam" id="TIGR01643">
    <property type="entry name" value="YD_repeat_2x"/>
    <property type="match status" value="7"/>
</dbReference>
<dbReference type="InterPro" id="IPR056823">
    <property type="entry name" value="TEN-like_YD-shell"/>
</dbReference>
<dbReference type="InterPro" id="IPR050708">
    <property type="entry name" value="T6SS_VgrG/RHS"/>
</dbReference>
<gene>
    <name evidence="7" type="ordered locus">ETA_08660</name>
</gene>
<dbReference type="KEGG" id="eta:ETA_08660"/>
<keyword evidence="8" id="KW-1185">Reference proteome</keyword>
<evidence type="ECO:0000259" key="5">
    <source>
        <dbReference type="Pfam" id="PF20148"/>
    </source>
</evidence>
<dbReference type="PANTHER" id="PTHR32305:SF15">
    <property type="entry name" value="PROTEIN RHSA-RELATED"/>
    <property type="match status" value="1"/>
</dbReference>
<proteinExistence type="predicted"/>
<dbReference type="InterPro" id="IPR022385">
    <property type="entry name" value="Rhs_assc_core"/>
</dbReference>
<dbReference type="NCBIfam" id="TIGR03696">
    <property type="entry name" value="Rhs_assc_core"/>
    <property type="match status" value="1"/>
</dbReference>
<dbReference type="InterPro" id="IPR044927">
    <property type="entry name" value="Endonuclea_NS_2"/>
</dbReference>
<dbReference type="RefSeq" id="WP_012440614.1">
    <property type="nucleotide sequence ID" value="NC_010694.1"/>
</dbReference>
<dbReference type="eggNOG" id="COG3209">
    <property type="taxonomic scope" value="Bacteria"/>
</dbReference>
<dbReference type="InterPro" id="IPR008727">
    <property type="entry name" value="PAAR_motif"/>
</dbReference>
<evidence type="ECO:0000259" key="6">
    <source>
        <dbReference type="Pfam" id="PF25023"/>
    </source>
</evidence>
<dbReference type="Gene3D" id="3.40.570.10">
    <property type="entry name" value="Extracellular Endonuclease, subunit A"/>
    <property type="match status" value="1"/>
</dbReference>
<sequence>MSEAARVGDAIGHSAALAGIISGTLVGGLIAAAGSVAAGALFVAGLASSCLGIGVLLIGASLALGYLAGEAGTAARDGIAAAGAGSVSASGQILTGSPDVFINGKPAAIATVSQAGCDKDGPSMQMAQGSDRVFINGRPAARVGDKTNCDATVMAGSPSVRIGGGTVTTLAIKPEVPEWAYKASDLTLLLTGLLGGAGGALSKVGKVGKLLGRLPGINRLGQIACRFGTLMTAGAAAGIIARPVDIISGQKFLSGDDELDFVLPSRLPVEWQRYWRSGNPAEGVLGRGWSLFWESSLQRHGDGLAWRAPSGDLVSFPMVPCGHKTYCEAEKCWLMHNADGSWRLYDVGEQSWHYPPLDGEHPARLNMLTDAAGNATSLFYDEQGRLGELVDGAGQRLGCRYLTTAAGRSRLSAVLLHTPDGERTLVSYAYDDEGQLVTVRNRAGEVTRRFTWRDGLMASHQDANGLLNEYQWREIDGLPRVTAWRHSAGEELALHYDFNGGTRRAVRDDGMQASWQLDDDDSVAQFTDFDGSRLAFVYARGELCGVLLPGGGQRRSEWDRYGRLLSETDPTGRKTLYQYDRNGDRLVCVTHPDGGREYQQWDDRGRLVKQTDAAENSTLYHYPDEEESLPTRITDALGGVARPEWNGRGLLTRYTDCSGSVTAYGYDVFGQLTDRTDAEGNVTRYLWDAAGRLQTLRHADGSEEHFAWNERGQLARHQDPLGGETRWRYNLLGQPLSVTDRIDRTRSWHYSPRGWLTRLENGNGGEYRFSYDAAGRLTGERRPDNTDRLYRYGPDGQLAERRETSPQDGLTPPPHRLHRFRYDEAGRLEWRGNDSAEWRYHYDAAGRLNALARTPTAAGAALGIEADRVELKYDGAGNLPCERGVNGELGYRWDALANLQALTLPQGDGLQWLHYGSGHVSAVKFNRQLVSEFTRDRLHRETGRSQGALHQQRRYDALGRRSWQSSAFSDGRITRPEEGILWRAFRYTGRGELAGVSDALRGEVHYGYDAEGRLLQHRELKSGRVGGRLLYDAADNLLGEQAPHDDPEQHPPPRPLGDNRLAHWRRLFYRYDAWGNLVSRRHGVSEQHYTYDADNRLIRARGVGPQGEFSARYHYDALGRRTRKEVTYAGKSAQTTRFLWQGYRLLQEQRANGTRRTWSYDPESPWTPLAAIEQAGEGPEADIYWLNSDLNGAPLEVTDAEGNLRWSGQYDTFGRLLGQTVAGSAQRTGPVYDQPLRYAGQYQDNESGLHYNLFRYYEPEVGRFTTQDPVGLAGGLNLYAYAPNPYGWVDPLGLTKCGVHYGELDHLGRPTGVRARLNASNINTGSHANPAIQPPGFITGAGSNRARGHLLGRQLGGSGDDVRNLVTIQHRPVNTPDMSSVEGRVRKALERGETVDMSVTPIYKGPSRIPAGITIHAEGNRGFFESLTLLNPPGM</sequence>
<feature type="compositionally biased region" description="Basic and acidic residues" evidence="2">
    <location>
        <begin position="778"/>
        <end position="790"/>
    </location>
</feature>
<dbReference type="Pfam" id="PF20148">
    <property type="entry name" value="DUF6531"/>
    <property type="match status" value="1"/>
</dbReference>
<dbReference type="Pfam" id="PF13930">
    <property type="entry name" value="Endonuclea_NS_2"/>
    <property type="match status" value="1"/>
</dbReference>
<dbReference type="eggNOG" id="COG4104">
    <property type="taxonomic scope" value="Bacteria"/>
</dbReference>
<keyword evidence="3" id="KW-1133">Transmembrane helix</keyword>
<keyword evidence="1" id="KW-0677">Repeat</keyword>
<feature type="transmembrane region" description="Helical" evidence="3">
    <location>
        <begin position="50"/>
        <end position="69"/>
    </location>
</feature>
<evidence type="ECO:0000313" key="7">
    <source>
        <dbReference type="EMBL" id="CAO95912.1"/>
    </source>
</evidence>
<dbReference type="SUPFAM" id="SSF69304">
    <property type="entry name" value="Tricorn protease N-terminal domain"/>
    <property type="match status" value="1"/>
</dbReference>
<dbReference type="CDD" id="cd14742">
    <property type="entry name" value="PAAR_RHS"/>
    <property type="match status" value="1"/>
</dbReference>
<feature type="domain" description="DUF6531" evidence="5">
    <location>
        <begin position="242"/>
        <end position="316"/>
    </location>
</feature>
<feature type="region of interest" description="Disordered" evidence="2">
    <location>
        <begin position="777"/>
        <end position="815"/>
    </location>
</feature>
<dbReference type="Gene3D" id="2.180.10.10">
    <property type="entry name" value="RHS repeat-associated core"/>
    <property type="match status" value="4"/>
</dbReference>
<dbReference type="InterPro" id="IPR031325">
    <property type="entry name" value="RHS_repeat"/>
</dbReference>
<organism evidence="7 8">
    <name type="scientific">Erwinia tasmaniensis (strain DSM 17950 / CFBP 7177 / CIP 109463 / NCPPB 4357 / Et1/99)</name>
    <dbReference type="NCBI Taxonomy" id="465817"/>
    <lineage>
        <taxon>Bacteria</taxon>
        <taxon>Pseudomonadati</taxon>
        <taxon>Pseudomonadota</taxon>
        <taxon>Gammaproteobacteria</taxon>
        <taxon>Enterobacterales</taxon>
        <taxon>Erwiniaceae</taxon>
        <taxon>Erwinia</taxon>
    </lineage>
</organism>
<evidence type="ECO:0000313" key="8">
    <source>
        <dbReference type="Proteomes" id="UP000001726"/>
    </source>
</evidence>
<dbReference type="Gene3D" id="2.60.200.60">
    <property type="match status" value="1"/>
</dbReference>
<dbReference type="Pfam" id="PF05593">
    <property type="entry name" value="RHS_repeat"/>
    <property type="match status" value="3"/>
</dbReference>
<feature type="domain" description="Type VII secretion system protein EssD-like" evidence="4">
    <location>
        <begin position="1299"/>
        <end position="1417"/>
    </location>
</feature>
<keyword evidence="3" id="KW-0812">Transmembrane</keyword>
<accession>B2VCM4</accession>
<dbReference type="Proteomes" id="UP000001726">
    <property type="component" value="Chromosome"/>
</dbReference>
<feature type="domain" description="Teneurin-like YD-shell" evidence="6">
    <location>
        <begin position="688"/>
        <end position="1268"/>
    </location>
</feature>
<dbReference type="PANTHER" id="PTHR32305">
    <property type="match status" value="1"/>
</dbReference>